<protein>
    <submittedName>
        <fullName evidence="2">Uncharacterized protein</fullName>
    </submittedName>
</protein>
<dbReference type="Proteomes" id="UP000007752">
    <property type="component" value="Chromosome 11"/>
</dbReference>
<evidence type="ECO:0000313" key="2">
    <source>
        <dbReference type="EMBL" id="EEE52326.1"/>
    </source>
</evidence>
<sequence>MGIHRADDQNGSGGDGVLVPSWNLGDPSSLPLLLPPTTGGLRGWSGCSPDHPKILEPKAQLNRYASALSSVGASSSAASVFSPTSSWLTSDKGLTLSPLLIPFLASDLRQSSGDVKANNKGRSEGCYIRRRSASAANGGRRCGCMWAARQAARKSREREFMQWRLDIMKEITTSLKASSPVFRAASSPPSQAPPSPTPTTYLTKCPNNANPRVMVSSSHIDEETAPMVYLELGDGEDKVHDSYIVTKNFPEVTSTMCSMKCSSPDTEPDLTMTAVVACATTATASMEVVSVEDTTGVTYIDTYDYSKVTHVKRSKVGLDVDGGTDQDVVAFQTMMGVSRIVLASIQPMADFSPRYLFNIRPNTLVSTKVLFGSMG</sequence>
<reference evidence="2" key="1">
    <citation type="journal article" date="2005" name="PLoS Biol.">
        <title>The genomes of Oryza sativa: a history of duplications.</title>
        <authorList>
            <person name="Yu J."/>
            <person name="Wang J."/>
            <person name="Lin W."/>
            <person name="Li S."/>
            <person name="Li H."/>
            <person name="Zhou J."/>
            <person name="Ni P."/>
            <person name="Dong W."/>
            <person name="Hu S."/>
            <person name="Zeng C."/>
            <person name="Zhang J."/>
            <person name="Zhang Y."/>
            <person name="Li R."/>
            <person name="Xu Z."/>
            <person name="Li S."/>
            <person name="Li X."/>
            <person name="Zheng H."/>
            <person name="Cong L."/>
            <person name="Lin L."/>
            <person name="Yin J."/>
            <person name="Geng J."/>
            <person name="Li G."/>
            <person name="Shi J."/>
            <person name="Liu J."/>
            <person name="Lv H."/>
            <person name="Li J."/>
            <person name="Wang J."/>
            <person name="Deng Y."/>
            <person name="Ran L."/>
            <person name="Shi X."/>
            <person name="Wang X."/>
            <person name="Wu Q."/>
            <person name="Li C."/>
            <person name="Ren X."/>
            <person name="Wang J."/>
            <person name="Wang X."/>
            <person name="Li D."/>
            <person name="Liu D."/>
            <person name="Zhang X."/>
            <person name="Ji Z."/>
            <person name="Zhao W."/>
            <person name="Sun Y."/>
            <person name="Zhang Z."/>
            <person name="Bao J."/>
            <person name="Han Y."/>
            <person name="Dong L."/>
            <person name="Ji J."/>
            <person name="Chen P."/>
            <person name="Wu S."/>
            <person name="Liu J."/>
            <person name="Xiao Y."/>
            <person name="Bu D."/>
            <person name="Tan J."/>
            <person name="Yang L."/>
            <person name="Ye C."/>
            <person name="Zhang J."/>
            <person name="Xu J."/>
            <person name="Zhou Y."/>
            <person name="Yu Y."/>
            <person name="Zhang B."/>
            <person name="Zhuang S."/>
            <person name="Wei H."/>
            <person name="Liu B."/>
            <person name="Lei M."/>
            <person name="Yu H."/>
            <person name="Li Y."/>
            <person name="Xu H."/>
            <person name="Wei S."/>
            <person name="He X."/>
            <person name="Fang L."/>
            <person name="Zhang Z."/>
            <person name="Zhang Y."/>
            <person name="Huang X."/>
            <person name="Su Z."/>
            <person name="Tong W."/>
            <person name="Li J."/>
            <person name="Tong Z."/>
            <person name="Li S."/>
            <person name="Ye J."/>
            <person name="Wang L."/>
            <person name="Fang L."/>
            <person name="Lei T."/>
            <person name="Chen C."/>
            <person name="Chen H."/>
            <person name="Xu Z."/>
            <person name="Li H."/>
            <person name="Huang H."/>
            <person name="Zhang F."/>
            <person name="Xu H."/>
            <person name="Li N."/>
            <person name="Zhao C."/>
            <person name="Li S."/>
            <person name="Dong L."/>
            <person name="Huang Y."/>
            <person name="Li L."/>
            <person name="Xi Y."/>
            <person name="Qi Q."/>
            <person name="Li W."/>
            <person name="Zhang B."/>
            <person name="Hu W."/>
            <person name="Zhang Y."/>
            <person name="Tian X."/>
            <person name="Jiao Y."/>
            <person name="Liang X."/>
            <person name="Jin J."/>
            <person name="Gao L."/>
            <person name="Zheng W."/>
            <person name="Hao B."/>
            <person name="Liu S."/>
            <person name="Wang W."/>
            <person name="Yuan L."/>
            <person name="Cao M."/>
            <person name="McDermott J."/>
            <person name="Samudrala R."/>
            <person name="Wang J."/>
            <person name="Wong G.K."/>
            <person name="Yang H."/>
        </authorList>
    </citation>
    <scope>NUCLEOTIDE SEQUENCE [LARGE SCALE GENOMIC DNA]</scope>
</reference>
<reference evidence="2" key="2">
    <citation type="submission" date="2008-12" db="EMBL/GenBank/DDBJ databases">
        <title>Improved gene annotation of the rice (Oryza sativa) genomes.</title>
        <authorList>
            <person name="Wang J."/>
            <person name="Li R."/>
            <person name="Fan W."/>
            <person name="Huang Q."/>
            <person name="Zhang J."/>
            <person name="Zhou Y."/>
            <person name="Hu Y."/>
            <person name="Zi S."/>
            <person name="Li J."/>
            <person name="Ni P."/>
            <person name="Zheng H."/>
            <person name="Zhang Y."/>
            <person name="Zhao M."/>
            <person name="Hao Q."/>
            <person name="McDermott J."/>
            <person name="Samudrala R."/>
            <person name="Kristiansen K."/>
            <person name="Wong G.K.-S."/>
        </authorList>
    </citation>
    <scope>NUCLEOTIDE SEQUENCE</scope>
</reference>
<dbReference type="EMBL" id="CM000148">
    <property type="protein sequence ID" value="EEE52326.1"/>
    <property type="molecule type" value="Genomic_DNA"/>
</dbReference>
<accession>B9GBC0</accession>
<dbReference type="AlphaFoldDB" id="B9GBC0"/>
<evidence type="ECO:0000256" key="1">
    <source>
        <dbReference type="SAM" id="MobiDB-lite"/>
    </source>
</evidence>
<gene>
    <name evidence="2" type="ORF">OsJ_34352</name>
</gene>
<name>B9GBC0_ORYSJ</name>
<feature type="region of interest" description="Disordered" evidence="1">
    <location>
        <begin position="1"/>
        <end position="20"/>
    </location>
</feature>
<proteinExistence type="predicted"/>
<feature type="region of interest" description="Disordered" evidence="1">
    <location>
        <begin position="179"/>
        <end position="200"/>
    </location>
</feature>
<organism evidence="2">
    <name type="scientific">Oryza sativa subsp. japonica</name>
    <name type="common">Rice</name>
    <dbReference type="NCBI Taxonomy" id="39947"/>
    <lineage>
        <taxon>Eukaryota</taxon>
        <taxon>Viridiplantae</taxon>
        <taxon>Streptophyta</taxon>
        <taxon>Embryophyta</taxon>
        <taxon>Tracheophyta</taxon>
        <taxon>Spermatophyta</taxon>
        <taxon>Magnoliopsida</taxon>
        <taxon>Liliopsida</taxon>
        <taxon>Poales</taxon>
        <taxon>Poaceae</taxon>
        <taxon>BOP clade</taxon>
        <taxon>Oryzoideae</taxon>
        <taxon>Oryzeae</taxon>
        <taxon>Oryzinae</taxon>
        <taxon>Oryza</taxon>
        <taxon>Oryza sativa</taxon>
    </lineage>
</organism>